<comment type="caution">
    <text evidence="2">The sequence shown here is derived from an EMBL/GenBank/DDBJ whole genome shotgun (WGS) entry which is preliminary data.</text>
</comment>
<dbReference type="Gene3D" id="2.30.29.30">
    <property type="entry name" value="Pleckstrin-homology domain (PH domain)/Phosphotyrosine-binding domain (PTB)"/>
    <property type="match status" value="1"/>
</dbReference>
<protein>
    <recommendedName>
        <fullName evidence="4">RanBD1 domain-containing protein</fullName>
    </recommendedName>
</protein>
<evidence type="ECO:0000313" key="2">
    <source>
        <dbReference type="EMBL" id="KAG5647386.1"/>
    </source>
</evidence>
<dbReference type="InterPro" id="IPR011993">
    <property type="entry name" value="PH-like_dom_sf"/>
</dbReference>
<sequence>MAADATDLLMTPAAHSTKHDATSELGPSREEKPIESEAKPTRSMSLKRKRAVEEEEDSAGLGYPHNLASIYPPKKRSRTPSSESDASEETLVESPASSTAPIESNKPIDATVASLLSPEEATEIVFTEVTSITAVAEIPGAPPDATAEAPAEAPVEPFRSKTPVPSPSKVTETFSTPSPVNITILKLSFHASTDPHPQGIRIFRNNLISLAQVLIPTYVTGEENEDIKSELKGVKLFVKRGSKPFADGILGHAKLLSDKTTSEERLLFRREPLWQVSMNIRMQPTVRCTFDAEENIVRLILKEAIEQKDAPAAEWEREVVVYALKPGRSCSKLDFKEFAETLVKGTAVTVQATQA</sequence>
<dbReference type="AlphaFoldDB" id="A0A9P7KH20"/>
<evidence type="ECO:0008006" key="4">
    <source>
        <dbReference type="Google" id="ProtNLM"/>
    </source>
</evidence>
<dbReference type="Proteomes" id="UP000775547">
    <property type="component" value="Unassembled WGS sequence"/>
</dbReference>
<evidence type="ECO:0000313" key="3">
    <source>
        <dbReference type="Proteomes" id="UP000775547"/>
    </source>
</evidence>
<name>A0A9P7KH20_9AGAR</name>
<evidence type="ECO:0000256" key="1">
    <source>
        <dbReference type="SAM" id="MobiDB-lite"/>
    </source>
</evidence>
<proteinExistence type="predicted"/>
<reference evidence="2" key="1">
    <citation type="submission" date="2020-07" db="EMBL/GenBank/DDBJ databases">
        <authorList>
            <person name="Nieuwenhuis M."/>
            <person name="Van De Peppel L.J.J."/>
        </authorList>
    </citation>
    <scope>NUCLEOTIDE SEQUENCE</scope>
    <source>
        <strain evidence="2">AP01</strain>
        <tissue evidence="2">Mycelium</tissue>
    </source>
</reference>
<gene>
    <name evidence="2" type="ORF">DXG03_000456</name>
</gene>
<accession>A0A9P7KH20</accession>
<feature type="compositionally biased region" description="Low complexity" evidence="1">
    <location>
        <begin position="143"/>
        <end position="157"/>
    </location>
</feature>
<dbReference type="SUPFAM" id="SSF50729">
    <property type="entry name" value="PH domain-like"/>
    <property type="match status" value="1"/>
</dbReference>
<feature type="region of interest" description="Disordered" evidence="1">
    <location>
        <begin position="1"/>
        <end position="105"/>
    </location>
</feature>
<feature type="region of interest" description="Disordered" evidence="1">
    <location>
        <begin position="140"/>
        <end position="173"/>
    </location>
</feature>
<reference evidence="2" key="2">
    <citation type="submission" date="2021-10" db="EMBL/GenBank/DDBJ databases">
        <title>Phylogenomics reveals ancestral predisposition of the termite-cultivated fungus Termitomyces towards a domesticated lifestyle.</title>
        <authorList>
            <person name="Auxier B."/>
            <person name="Grum-Grzhimaylo A."/>
            <person name="Cardenas M.E."/>
            <person name="Lodge J.D."/>
            <person name="Laessoe T."/>
            <person name="Pedersen O."/>
            <person name="Smith M.E."/>
            <person name="Kuyper T.W."/>
            <person name="Franco-Molano E.A."/>
            <person name="Baroni T.J."/>
            <person name="Aanen D.K."/>
        </authorList>
    </citation>
    <scope>NUCLEOTIDE SEQUENCE</scope>
    <source>
        <strain evidence="2">AP01</strain>
        <tissue evidence="2">Mycelium</tissue>
    </source>
</reference>
<dbReference type="OrthoDB" id="2357150at2759"/>
<keyword evidence="3" id="KW-1185">Reference proteome</keyword>
<dbReference type="EMBL" id="JABCKV010000010">
    <property type="protein sequence ID" value="KAG5647386.1"/>
    <property type="molecule type" value="Genomic_DNA"/>
</dbReference>
<feature type="compositionally biased region" description="Basic and acidic residues" evidence="1">
    <location>
        <begin position="17"/>
        <end position="40"/>
    </location>
</feature>
<organism evidence="2 3">
    <name type="scientific">Asterophora parasitica</name>
    <dbReference type="NCBI Taxonomy" id="117018"/>
    <lineage>
        <taxon>Eukaryota</taxon>
        <taxon>Fungi</taxon>
        <taxon>Dikarya</taxon>
        <taxon>Basidiomycota</taxon>
        <taxon>Agaricomycotina</taxon>
        <taxon>Agaricomycetes</taxon>
        <taxon>Agaricomycetidae</taxon>
        <taxon>Agaricales</taxon>
        <taxon>Tricholomatineae</taxon>
        <taxon>Lyophyllaceae</taxon>
        <taxon>Asterophora</taxon>
    </lineage>
</organism>